<dbReference type="OrthoDB" id="3357002at2759"/>
<dbReference type="EMBL" id="CR382136">
    <property type="protein sequence ID" value="CAG86935.2"/>
    <property type="molecule type" value="Genomic_DNA"/>
</dbReference>
<keyword evidence="2" id="KW-0812">Transmembrane</keyword>
<dbReference type="InterPro" id="IPR021460">
    <property type="entry name" value="DUF3112"/>
</dbReference>
<dbReference type="HOGENOM" id="CLU_042296_0_0_1"/>
<evidence type="ECO:0000313" key="3">
    <source>
        <dbReference type="EMBL" id="CAG86935.2"/>
    </source>
</evidence>
<keyword evidence="4" id="KW-1185">Reference proteome</keyword>
<protein>
    <submittedName>
        <fullName evidence="3">DEHA2D07612p</fullName>
    </submittedName>
</protein>
<dbReference type="GeneID" id="2901638"/>
<dbReference type="RefSeq" id="XP_458791.2">
    <property type="nucleotide sequence ID" value="XM_458791.1"/>
</dbReference>
<reference evidence="3 4" key="1">
    <citation type="journal article" date="2004" name="Nature">
        <title>Genome evolution in yeasts.</title>
        <authorList>
            <consortium name="Genolevures"/>
            <person name="Dujon B."/>
            <person name="Sherman D."/>
            <person name="Fischer G."/>
            <person name="Durrens P."/>
            <person name="Casaregola S."/>
            <person name="Lafontaine I."/>
            <person name="de Montigny J."/>
            <person name="Marck C."/>
            <person name="Neuveglise C."/>
            <person name="Talla E."/>
            <person name="Goffard N."/>
            <person name="Frangeul L."/>
            <person name="Aigle M."/>
            <person name="Anthouard V."/>
            <person name="Babour A."/>
            <person name="Barbe V."/>
            <person name="Barnay S."/>
            <person name="Blanchin S."/>
            <person name="Beckerich J.M."/>
            <person name="Beyne E."/>
            <person name="Bleykasten C."/>
            <person name="Boisrame A."/>
            <person name="Boyer J."/>
            <person name="Cattolico L."/>
            <person name="Confanioleri F."/>
            <person name="de Daruvar A."/>
            <person name="Despons L."/>
            <person name="Fabre E."/>
            <person name="Fairhead C."/>
            <person name="Ferry-Dumazet H."/>
            <person name="Groppi A."/>
            <person name="Hantraye F."/>
            <person name="Hennequin C."/>
            <person name="Jauniaux N."/>
            <person name="Joyet P."/>
            <person name="Kachouri R."/>
            <person name="Kerrest A."/>
            <person name="Koszul R."/>
            <person name="Lemaire M."/>
            <person name="Lesur I."/>
            <person name="Ma L."/>
            <person name="Muller H."/>
            <person name="Nicaud J.M."/>
            <person name="Nikolski M."/>
            <person name="Oztas S."/>
            <person name="Ozier-Kalogeropoulos O."/>
            <person name="Pellenz S."/>
            <person name="Potier S."/>
            <person name="Richard G.F."/>
            <person name="Straub M.L."/>
            <person name="Suleau A."/>
            <person name="Swennene D."/>
            <person name="Tekaia F."/>
            <person name="Wesolowski-Louvel M."/>
            <person name="Westhof E."/>
            <person name="Wirth B."/>
            <person name="Zeniou-Meyer M."/>
            <person name="Zivanovic I."/>
            <person name="Bolotin-Fukuhara M."/>
            <person name="Thierry A."/>
            <person name="Bouchier C."/>
            <person name="Caudron B."/>
            <person name="Scarpelli C."/>
            <person name="Gaillardin C."/>
            <person name="Weissenbach J."/>
            <person name="Wincker P."/>
            <person name="Souciet J.L."/>
        </authorList>
    </citation>
    <scope>NUCLEOTIDE SEQUENCE [LARGE SCALE GENOMIC DNA]</scope>
    <source>
        <strain evidence="4">ATCC 36239 / CBS 767 / BCRC 21394 / JCM 1990 / NBRC 0083 / IGC 2968</strain>
    </source>
</reference>
<dbReference type="Proteomes" id="UP000000599">
    <property type="component" value="Chromosome D"/>
</dbReference>
<evidence type="ECO:0000313" key="4">
    <source>
        <dbReference type="Proteomes" id="UP000000599"/>
    </source>
</evidence>
<accession>Q6BSM9</accession>
<evidence type="ECO:0000256" key="1">
    <source>
        <dbReference type="SAM" id="MobiDB-lite"/>
    </source>
</evidence>
<feature type="transmembrane region" description="Helical" evidence="2">
    <location>
        <begin position="172"/>
        <end position="197"/>
    </location>
</feature>
<proteinExistence type="predicted"/>
<keyword evidence="2" id="KW-1133">Transmembrane helix</keyword>
<name>Q6BSM9_DEBHA</name>
<feature type="transmembrane region" description="Helical" evidence="2">
    <location>
        <begin position="217"/>
        <end position="239"/>
    </location>
</feature>
<dbReference type="Pfam" id="PF11309">
    <property type="entry name" value="DUF3112"/>
    <property type="match status" value="1"/>
</dbReference>
<feature type="transmembrane region" description="Helical" evidence="2">
    <location>
        <begin position="140"/>
        <end position="160"/>
    </location>
</feature>
<feature type="compositionally biased region" description="Acidic residues" evidence="1">
    <location>
        <begin position="474"/>
        <end position="493"/>
    </location>
</feature>
<feature type="transmembrane region" description="Helical" evidence="2">
    <location>
        <begin position="317"/>
        <end position="339"/>
    </location>
</feature>
<dbReference type="AlphaFoldDB" id="Q6BSM9"/>
<dbReference type="PANTHER" id="PTHR35184:SF1">
    <property type="entry name" value="INTEGRAL MEMBRANE PROTEIN"/>
    <property type="match status" value="1"/>
</dbReference>
<dbReference type="OMA" id="IDLRFYR"/>
<dbReference type="PANTHER" id="PTHR35184">
    <property type="entry name" value="YALI0C10208P"/>
    <property type="match status" value="1"/>
</dbReference>
<feature type="transmembrane region" description="Helical" evidence="2">
    <location>
        <begin position="70"/>
        <end position="93"/>
    </location>
</feature>
<evidence type="ECO:0000256" key="2">
    <source>
        <dbReference type="SAM" id="Phobius"/>
    </source>
</evidence>
<feature type="transmembrane region" description="Helical" evidence="2">
    <location>
        <begin position="354"/>
        <end position="373"/>
    </location>
</feature>
<organism evidence="3 4">
    <name type="scientific">Debaryomyces hansenii (strain ATCC 36239 / CBS 767 / BCRC 21394 / JCM 1990 / NBRC 0083 / IGC 2968)</name>
    <name type="common">Yeast</name>
    <name type="synonym">Torulaspora hansenii</name>
    <dbReference type="NCBI Taxonomy" id="284592"/>
    <lineage>
        <taxon>Eukaryota</taxon>
        <taxon>Fungi</taxon>
        <taxon>Dikarya</taxon>
        <taxon>Ascomycota</taxon>
        <taxon>Saccharomycotina</taxon>
        <taxon>Pichiomycetes</taxon>
        <taxon>Debaryomycetaceae</taxon>
        <taxon>Debaryomyces</taxon>
    </lineage>
</organism>
<sequence>MSGTDDNSAVGGLMHLLRATNNGAADGTGIDVLVTQARNLLGNNIPPVLIDYTMGLQNNIFGSYPDKSDIAPSAVFLAVFAVIGIAHLVLFFINFSRGHYFYLSLIWTFYCILKVVGWALRVAWANDITMVKLGIADEVLLILSSIILVAVNLILAQRLFTWRHPVGGSRRLFNYTMYLLYSVVAAVIAMTIVASAVPYTYLLSEHAYESYKNVVKVSAILIILYSLTAVSLIALSYFFKPTTKDENLYTYQPWWIESFHPFYFVSPNAAQEAEESFMKRNHNHRHAIRVIASTHHHYNMVEGLTNQRGTLAHNKSLGIILFTTLAIFVGAIVRAVAVFQARFNRDSGPACNPIAAYMCWGVLEVLVNLSYLIGRVDLRFYRPDVLPAKIRAIITAEQTYYPSDNESDEITSSTSETDYYNEQKPSNNAFHFENQRSQNAGAHPYNNLTSQRFPNEKAPGYPTEKYPKEKFMSDDFDDDEKLDFNDNDSDFYF</sequence>
<dbReference type="VEuPathDB" id="FungiDB:DEHA2D07612g"/>
<feature type="compositionally biased region" description="Polar residues" evidence="1">
    <location>
        <begin position="440"/>
        <end position="453"/>
    </location>
</feature>
<dbReference type="STRING" id="284592.Q6BSM9"/>
<dbReference type="KEGG" id="dha:DEHA2D07612g"/>
<feature type="region of interest" description="Disordered" evidence="1">
    <location>
        <begin position="440"/>
        <end position="493"/>
    </location>
</feature>
<dbReference type="eggNOG" id="ENOG502S0ZE">
    <property type="taxonomic scope" value="Eukaryota"/>
</dbReference>
<gene>
    <name evidence="3" type="ordered locus">DEHA2D07612g</name>
</gene>
<feature type="transmembrane region" description="Helical" evidence="2">
    <location>
        <begin position="100"/>
        <end position="120"/>
    </location>
</feature>
<dbReference type="InParanoid" id="Q6BSM9"/>
<keyword evidence="2" id="KW-0472">Membrane</keyword>